<sequence>MPRSKPVSLSVRVSFKNDKMTEQLKALGKYLNDAYTCLDKVDALVQKGRAELQKIVSQANNVEKLFDLHIEQKKEEKKEDRVVE</sequence>
<dbReference type="EMBL" id="BARU01030226">
    <property type="protein sequence ID" value="GAH75399.1"/>
    <property type="molecule type" value="Genomic_DNA"/>
</dbReference>
<protein>
    <submittedName>
        <fullName evidence="1">Uncharacterized protein</fullName>
    </submittedName>
</protein>
<dbReference type="AlphaFoldDB" id="X1JAJ4"/>
<name>X1JAJ4_9ZZZZ</name>
<evidence type="ECO:0000313" key="1">
    <source>
        <dbReference type="EMBL" id="GAH75399.1"/>
    </source>
</evidence>
<proteinExistence type="predicted"/>
<comment type="caution">
    <text evidence="1">The sequence shown here is derived from an EMBL/GenBank/DDBJ whole genome shotgun (WGS) entry which is preliminary data.</text>
</comment>
<gene>
    <name evidence="1" type="ORF">S03H2_48001</name>
</gene>
<accession>X1JAJ4</accession>
<reference evidence="1" key="1">
    <citation type="journal article" date="2014" name="Front. Microbiol.">
        <title>High frequency of phylogenetically diverse reductive dehalogenase-homologous genes in deep subseafloor sedimentary metagenomes.</title>
        <authorList>
            <person name="Kawai M."/>
            <person name="Futagami T."/>
            <person name="Toyoda A."/>
            <person name="Takaki Y."/>
            <person name="Nishi S."/>
            <person name="Hori S."/>
            <person name="Arai W."/>
            <person name="Tsubouchi T."/>
            <person name="Morono Y."/>
            <person name="Uchiyama I."/>
            <person name="Ito T."/>
            <person name="Fujiyama A."/>
            <person name="Inagaki F."/>
            <person name="Takami H."/>
        </authorList>
    </citation>
    <scope>NUCLEOTIDE SEQUENCE</scope>
    <source>
        <strain evidence="1">Expedition CK06-06</strain>
    </source>
</reference>
<organism evidence="1">
    <name type="scientific">marine sediment metagenome</name>
    <dbReference type="NCBI Taxonomy" id="412755"/>
    <lineage>
        <taxon>unclassified sequences</taxon>
        <taxon>metagenomes</taxon>
        <taxon>ecological metagenomes</taxon>
    </lineage>
</organism>